<protein>
    <submittedName>
        <fullName evidence="1">PhoH2 domain protein</fullName>
    </submittedName>
</protein>
<dbReference type="EMBL" id="JAOB01000052">
    <property type="protein sequence ID" value="EUA32772.1"/>
    <property type="molecule type" value="Genomic_DNA"/>
</dbReference>
<sequence>MAADEYHAQDVITSGWTGMAEIETAAEDIDALFADGEIDLADARDLPCHTGFGC</sequence>
<reference evidence="1" key="1">
    <citation type="submission" date="2014-01" db="EMBL/GenBank/DDBJ databases">
        <authorList>
            <person name="Brown-Elliot B."/>
            <person name="Wallace R."/>
            <person name="Lenaerts A."/>
            <person name="Ordway D."/>
            <person name="DeGroote M.A."/>
            <person name="Parker T."/>
            <person name="Sizemore C."/>
            <person name="Tallon L.J."/>
            <person name="Sadzewicz L.K."/>
            <person name="Sengamalay N."/>
            <person name="Fraser C.M."/>
            <person name="Hine E."/>
            <person name="Shefchek K.A."/>
            <person name="Das S.P."/>
            <person name="Tettelin H."/>
        </authorList>
    </citation>
    <scope>NUCLEOTIDE SEQUENCE [LARGE SCALE GENOMIC DNA]</scope>
    <source>
        <strain evidence="1">4042</strain>
    </source>
</reference>
<gene>
    <name evidence="1" type="primary">phoH2</name>
    <name evidence="1" type="ORF">I553_2371</name>
</gene>
<evidence type="ECO:0000313" key="1">
    <source>
        <dbReference type="EMBL" id="EUA32772.1"/>
    </source>
</evidence>
<comment type="caution">
    <text evidence="1">The sequence shown here is derived from an EMBL/GenBank/DDBJ whole genome shotgun (WGS) entry which is preliminary data.</text>
</comment>
<dbReference type="PATRIC" id="fig|1299334.3.peg.5588"/>
<proteinExistence type="predicted"/>
<accession>X8ALP2</accession>
<organism evidence="1">
    <name type="scientific">Mycobacterium xenopi 4042</name>
    <dbReference type="NCBI Taxonomy" id="1299334"/>
    <lineage>
        <taxon>Bacteria</taxon>
        <taxon>Bacillati</taxon>
        <taxon>Actinomycetota</taxon>
        <taxon>Actinomycetes</taxon>
        <taxon>Mycobacteriales</taxon>
        <taxon>Mycobacteriaceae</taxon>
        <taxon>Mycobacterium</taxon>
    </lineage>
</organism>
<dbReference type="AlphaFoldDB" id="X8ALP2"/>
<name>X8ALP2_MYCXE</name>